<evidence type="ECO:0000256" key="1">
    <source>
        <dbReference type="SAM" id="Phobius"/>
    </source>
</evidence>
<dbReference type="AlphaFoldDB" id="A0A1M6YI44"/>
<evidence type="ECO:0008006" key="4">
    <source>
        <dbReference type="Google" id="ProtNLM"/>
    </source>
</evidence>
<evidence type="ECO:0000313" key="2">
    <source>
        <dbReference type="EMBL" id="SHL17792.1"/>
    </source>
</evidence>
<feature type="transmembrane region" description="Helical" evidence="1">
    <location>
        <begin position="12"/>
        <end position="32"/>
    </location>
</feature>
<dbReference type="Pfam" id="PF17561">
    <property type="entry name" value="TssO"/>
    <property type="match status" value="1"/>
</dbReference>
<dbReference type="InterPro" id="IPR039449">
    <property type="entry name" value="TssO"/>
</dbReference>
<protein>
    <recommendedName>
        <fullName evidence="4">Type VI secretion system transmembrane protein TssO</fullName>
    </recommendedName>
</protein>
<keyword evidence="1" id="KW-1133">Transmembrane helix</keyword>
<organism evidence="2 3">
    <name type="scientific">Chitinophaga jiangningensis</name>
    <dbReference type="NCBI Taxonomy" id="1419482"/>
    <lineage>
        <taxon>Bacteria</taxon>
        <taxon>Pseudomonadati</taxon>
        <taxon>Bacteroidota</taxon>
        <taxon>Chitinophagia</taxon>
        <taxon>Chitinophagales</taxon>
        <taxon>Chitinophagaceae</taxon>
        <taxon>Chitinophaga</taxon>
    </lineage>
</organism>
<evidence type="ECO:0000313" key="3">
    <source>
        <dbReference type="Proteomes" id="UP000184420"/>
    </source>
</evidence>
<dbReference type="Proteomes" id="UP000184420">
    <property type="component" value="Unassembled WGS sequence"/>
</dbReference>
<reference evidence="2 3" key="1">
    <citation type="submission" date="2016-11" db="EMBL/GenBank/DDBJ databases">
        <authorList>
            <person name="Jaros S."/>
            <person name="Januszkiewicz K."/>
            <person name="Wedrychowicz H."/>
        </authorList>
    </citation>
    <scope>NUCLEOTIDE SEQUENCE [LARGE SCALE GENOMIC DNA]</scope>
    <source>
        <strain evidence="2 3">DSM 27406</strain>
    </source>
</reference>
<keyword evidence="3" id="KW-1185">Reference proteome</keyword>
<proteinExistence type="predicted"/>
<accession>A0A1M6YI44</accession>
<gene>
    <name evidence="2" type="ORF">SAMN05444266_102324</name>
</gene>
<dbReference type="RefSeq" id="WP_073079057.1">
    <property type="nucleotide sequence ID" value="NZ_FRBL01000002.1"/>
</dbReference>
<dbReference type="STRING" id="1419482.SAMN05444266_102324"/>
<keyword evidence="1" id="KW-0472">Membrane</keyword>
<sequence>MAHLSIKARQEQFVFLLVLSLFTISLLAWLIFSGSNVGSSEMKDKLSQKINEEQQFEMVAAEMRPAVDSTYKKIMDFDPSVQALFLESDILNAIASIKAAYQRRSYDKRYKVFLQEAQLLEVLFYDKKELRGNYHNIEKLNSDLDRCKLSKRGLQEAIINQNRN</sequence>
<dbReference type="EMBL" id="FRBL01000002">
    <property type="protein sequence ID" value="SHL17792.1"/>
    <property type="molecule type" value="Genomic_DNA"/>
</dbReference>
<keyword evidence="1" id="KW-0812">Transmembrane</keyword>
<name>A0A1M6YI44_9BACT</name>